<evidence type="ECO:0000259" key="5">
    <source>
        <dbReference type="PROSITE" id="PS50075"/>
    </source>
</evidence>
<dbReference type="Pfam" id="PF16197">
    <property type="entry name" value="KAsynt_C_assoc"/>
    <property type="match status" value="1"/>
</dbReference>
<feature type="region of interest" description="N-terminal hotdog fold" evidence="4">
    <location>
        <begin position="306"/>
        <end position="433"/>
    </location>
</feature>
<dbReference type="Pfam" id="PF21089">
    <property type="entry name" value="PKS_DH_N"/>
    <property type="match status" value="1"/>
</dbReference>
<dbReference type="Pfam" id="PF14765">
    <property type="entry name" value="PS-DH"/>
    <property type="match status" value="1"/>
</dbReference>
<dbReference type="InterPro" id="IPR036736">
    <property type="entry name" value="ACP-like_sf"/>
</dbReference>
<dbReference type="PANTHER" id="PTHR43775:SF37">
    <property type="entry name" value="SI:DKEY-61P9.11"/>
    <property type="match status" value="1"/>
</dbReference>
<dbReference type="PROSITE" id="PS52004">
    <property type="entry name" value="KS3_2"/>
    <property type="match status" value="1"/>
</dbReference>
<dbReference type="InterPro" id="IPR016039">
    <property type="entry name" value="Thiolase-like"/>
</dbReference>
<keyword evidence="2" id="KW-0597">Phosphoprotein</keyword>
<name>A0ABS6C1X1_9CLOT</name>
<dbReference type="SUPFAM" id="SSF53901">
    <property type="entry name" value="Thiolase-like"/>
    <property type="match status" value="1"/>
</dbReference>
<dbReference type="InterPro" id="IPR049490">
    <property type="entry name" value="C883_1060-like_KR_N"/>
</dbReference>
<dbReference type="Pfam" id="PF08659">
    <property type="entry name" value="KR"/>
    <property type="match status" value="1"/>
</dbReference>
<comment type="caution">
    <text evidence="8">The sequence shown here is derived from an EMBL/GenBank/DDBJ whole genome shotgun (WGS) entry which is preliminary data.</text>
</comment>
<feature type="domain" description="PKS/mFAS DH" evidence="7">
    <location>
        <begin position="306"/>
        <end position="591"/>
    </location>
</feature>
<evidence type="ECO:0000256" key="4">
    <source>
        <dbReference type="PROSITE-ProRule" id="PRU01363"/>
    </source>
</evidence>
<feature type="domain" description="Carrier" evidence="5">
    <location>
        <begin position="1112"/>
        <end position="1188"/>
    </location>
</feature>
<dbReference type="InterPro" id="IPR049900">
    <property type="entry name" value="PKS_mFAS_DH"/>
</dbReference>
<dbReference type="Gene3D" id="3.40.47.10">
    <property type="match status" value="1"/>
</dbReference>
<dbReference type="PROSITE" id="PS50075">
    <property type="entry name" value="CARRIER"/>
    <property type="match status" value="1"/>
</dbReference>
<dbReference type="Gene3D" id="1.10.1240.100">
    <property type="match status" value="1"/>
</dbReference>
<dbReference type="InterPro" id="IPR057326">
    <property type="entry name" value="KR_dom"/>
</dbReference>
<dbReference type="Pfam" id="PF00550">
    <property type="entry name" value="PP-binding"/>
    <property type="match status" value="1"/>
</dbReference>
<feature type="region of interest" description="C-terminal hotdog fold" evidence="4">
    <location>
        <begin position="445"/>
        <end position="591"/>
    </location>
</feature>
<dbReference type="EMBL" id="JAHLDG010000006">
    <property type="protein sequence ID" value="MBU3219484.1"/>
    <property type="molecule type" value="Genomic_DNA"/>
</dbReference>
<dbReference type="InterPro" id="IPR013968">
    <property type="entry name" value="PKS_KR"/>
</dbReference>
<evidence type="ECO:0000259" key="7">
    <source>
        <dbReference type="PROSITE" id="PS52019"/>
    </source>
</evidence>
<accession>A0ABS6C1X1</accession>
<feature type="active site" description="Proton donor; for dehydratase activity" evidence="4">
    <location>
        <position position="506"/>
    </location>
</feature>
<evidence type="ECO:0000256" key="3">
    <source>
        <dbReference type="ARBA" id="ARBA00022679"/>
    </source>
</evidence>
<dbReference type="InterPro" id="IPR009081">
    <property type="entry name" value="PP-bd_ACP"/>
</dbReference>
<protein>
    <submittedName>
        <fullName evidence="8">SDR family NAD(P)-dependent oxidoreductase</fullName>
    </submittedName>
</protein>
<reference evidence="8 9" key="1">
    <citation type="submission" date="2021-06" db="EMBL/GenBank/DDBJ databases">
        <title>Clostridia strains as spoilage organisms.</title>
        <authorList>
            <person name="Wambui J."/>
            <person name="Stephan R."/>
            <person name="Stevens M.J.A."/>
        </authorList>
    </citation>
    <scope>NUCLEOTIDE SEQUENCE [LARGE SCALE GENOMIC DNA]</scope>
    <source>
        <strain evidence="8 9">CM013</strain>
    </source>
</reference>
<dbReference type="Pfam" id="PF21394">
    <property type="entry name" value="Beta-ketacyl_N"/>
    <property type="match status" value="1"/>
</dbReference>
<dbReference type="InterPro" id="IPR014031">
    <property type="entry name" value="Ketoacyl_synth_C"/>
</dbReference>
<dbReference type="PROSITE" id="PS52019">
    <property type="entry name" value="PKS_MFAS_DH"/>
    <property type="match status" value="1"/>
</dbReference>
<keyword evidence="3" id="KW-0808">Transferase</keyword>
<evidence type="ECO:0000313" key="9">
    <source>
        <dbReference type="Proteomes" id="UP000740830"/>
    </source>
</evidence>
<dbReference type="InterPro" id="IPR049551">
    <property type="entry name" value="PKS_DH_C"/>
</dbReference>
<dbReference type="InterPro" id="IPR020807">
    <property type="entry name" value="PKS_DH"/>
</dbReference>
<dbReference type="InterPro" id="IPR032821">
    <property type="entry name" value="PKS_assoc"/>
</dbReference>
<dbReference type="Gene3D" id="3.40.50.720">
    <property type="entry name" value="NAD(P)-binding Rossmann-like Domain"/>
    <property type="match status" value="1"/>
</dbReference>
<organism evidence="8 9">
    <name type="scientific">Clostridium algidicarnis</name>
    <dbReference type="NCBI Taxonomy" id="37659"/>
    <lineage>
        <taxon>Bacteria</taxon>
        <taxon>Bacillati</taxon>
        <taxon>Bacillota</taxon>
        <taxon>Clostridia</taxon>
        <taxon>Eubacteriales</taxon>
        <taxon>Clostridiaceae</taxon>
        <taxon>Clostridium</taxon>
    </lineage>
</organism>
<evidence type="ECO:0000256" key="1">
    <source>
        <dbReference type="ARBA" id="ARBA00022450"/>
    </source>
</evidence>
<evidence type="ECO:0000256" key="2">
    <source>
        <dbReference type="ARBA" id="ARBA00022553"/>
    </source>
</evidence>
<dbReference type="SMART" id="SM00822">
    <property type="entry name" value="PKS_KR"/>
    <property type="match status" value="1"/>
</dbReference>
<dbReference type="InterPro" id="IPR042104">
    <property type="entry name" value="PKS_dehydratase_sf"/>
</dbReference>
<dbReference type="InterPro" id="IPR050091">
    <property type="entry name" value="PKS_NRPS_Biosynth_Enz"/>
</dbReference>
<feature type="active site" description="Proton acceptor; for dehydratase activity" evidence="4">
    <location>
        <position position="337"/>
    </location>
</feature>
<dbReference type="Pfam" id="PF02801">
    <property type="entry name" value="Ketoacyl-synt_C"/>
    <property type="match status" value="1"/>
</dbReference>
<dbReference type="PANTHER" id="PTHR43775">
    <property type="entry name" value="FATTY ACID SYNTHASE"/>
    <property type="match status" value="1"/>
</dbReference>
<sequence length="1193" mass="136043">MVGDPIEVKGIEDAFQSCTEKKQFCGIGTVKTNIGHTIGASGIASLIKVALCLKNKKLTATLNFKEPNTYINFSKSPLYLVDKCTNWENNSDSIRLAGINSFGFNGTNCHIVIEQAPNVNINVEVKNKPYIFTLSAKNNNVLESYVNNYVSYLNETKELLQDISYTASTGRGHYNFRISIIAINNEMLKEKLLLIKKNGFISIPEEKIFYSKAKTSNTKNDELVEKIKAYSTDNFMQEEYLENCKELCNKYIAGEKIDFEKLYEGEPVKKVRIPVYPLERKKVKFAEHIMKDAEKAKKCPKKSELHPLINECLVKTYQENIYLTRFNINKQWVIQEHKINMSYVLPGTAYLEMARVVGSRFLNQDEIELRDFKFLSALIVEEDEDVEVQTIVKKEDDHLSILIVSREGDSEDYVDEEWSVHVEGKIYPAKDEAKKMNIDALKKKFARNEQHTRLSDISLDFYNLGPRWDNLYATSVDGEESLITLELPEEFSKDTDIFKVHPSMIDNAMNGLMGYIIKESGGHLYIPLEYESIKLYKPLPKKLYSYMHNFKNFKKDSEKITYDVIIMDEDGQVVAEAVNYNIKKVKSATAMLNRKKKKNSVYYYLGWIKESIKNNNKLNEKHDVVLIKDENGIGNELRENFEKQGFNVYEAEIGKEFVQEDSNRFKIENTKESYLKLLRTIGTDKEIKIVHLASIIGSSSCSELEESEKRIEKGVMSIFRLSQAFMELNINGETILISNSATAVTEKEEYIHAEGNALFGLGKTIREEYQKMKIRCIDIDEKTSSETLLNEILNNENLYQVAYRDDRYVQELRTMDIRRVKDNEVEMKSEGIYVLTGGLGGIGTEIAKYLASKNKVNIALINRTELPNREKWNDILLDNEDKRLCTKINRVLDIEMLGANVEVIKGDIKNYNDIDLIIKNLKEKYGKINGIVHAAGIAGEGLLDMKSEESFRDVIDPKIRGTKVIDTLTRHENLDFFIMFSSIATLSGGLGIGDYTAANSFLDAYLFNSRKTGVMKTINWPFWGETGMAVDGDFLGNSDGSAFHEISNAEAIDAFESFISKDINFSYVGKLNYKGILFRDYDNLPFKVSLNISSRLQSSKENTHVTLVGRNGDFTETEHVIAIMWGAIFGIDEIEVDDNFYELGGNSLISIKLENEIEKKFNILINENNMIETYDTIEKLASYVDSKGGKASA</sequence>
<keyword evidence="1" id="KW-0596">Phosphopantetheine</keyword>
<dbReference type="InterPro" id="IPR049552">
    <property type="entry name" value="PKS_DH_N"/>
</dbReference>
<dbReference type="Gene3D" id="1.10.1200.10">
    <property type="entry name" value="ACP-like"/>
    <property type="match status" value="1"/>
</dbReference>
<dbReference type="SMART" id="SM00826">
    <property type="entry name" value="PKS_DH"/>
    <property type="match status" value="1"/>
</dbReference>
<gene>
    <name evidence="8" type="ORF">KPL27_05110</name>
</gene>
<keyword evidence="9" id="KW-1185">Reference proteome</keyword>
<dbReference type="Proteomes" id="UP000740830">
    <property type="component" value="Unassembled WGS sequence"/>
</dbReference>
<dbReference type="SUPFAM" id="SSF47336">
    <property type="entry name" value="ACP-like"/>
    <property type="match status" value="1"/>
</dbReference>
<dbReference type="InterPro" id="IPR020841">
    <property type="entry name" value="PKS_Beta-ketoAc_synthase_dom"/>
</dbReference>
<evidence type="ECO:0000313" key="8">
    <source>
        <dbReference type="EMBL" id="MBU3219484.1"/>
    </source>
</evidence>
<dbReference type="Gene3D" id="3.10.129.110">
    <property type="entry name" value="Polyketide synthase dehydratase"/>
    <property type="match status" value="1"/>
</dbReference>
<proteinExistence type="predicted"/>
<evidence type="ECO:0000259" key="6">
    <source>
        <dbReference type="PROSITE" id="PS52004"/>
    </source>
</evidence>
<dbReference type="SUPFAM" id="SSF51735">
    <property type="entry name" value="NAD(P)-binding Rossmann-fold domains"/>
    <property type="match status" value="2"/>
</dbReference>
<dbReference type="InterPro" id="IPR036291">
    <property type="entry name" value="NAD(P)-bd_dom_sf"/>
</dbReference>
<feature type="domain" description="Ketosynthase family 3 (KS3)" evidence="6">
    <location>
        <begin position="1"/>
        <end position="115"/>
    </location>
</feature>